<evidence type="ECO:0000256" key="4">
    <source>
        <dbReference type="ARBA" id="ARBA00022807"/>
    </source>
</evidence>
<sequence length="345" mass="38492">MRNRIYNTVMVALLIVIVGIGFKDAGIFVTNYTVKEEEKAIETFKDGEEVELIKENKDTYQINKNGSSYLIPKNVMIRTTRGTNEYESLSDTKVYSEASNDSEVIDTIKKGTIVTLNKTNNNFGFFTYSDGKKSGYIEFDSLKRIEKQNISYGYAKADKVVQRDGKYLALIKNESVPIVGYEEGKYKVSDKKGNVFIVGKSLIDLYKTSEETSRGSSRSVSENVTSVITKAYSLIGKPYVYAAAGPNSFDCSGLTYHIYKNELNILLPRSSRNQASAGIKINKSELRPGDLVFFNTVGSNISHVGLYIGEGNMIHASSGKGRVRIDTILSGWYSSRYVTARRIIK</sequence>
<evidence type="ECO:0000313" key="7">
    <source>
        <dbReference type="EMBL" id="TFZ40072.1"/>
    </source>
</evidence>
<dbReference type="EMBL" id="SRIB01000007">
    <property type="protein sequence ID" value="TFZ40072.1"/>
    <property type="molecule type" value="Genomic_DNA"/>
</dbReference>
<reference evidence="7 8" key="1">
    <citation type="submission" date="2019-03" db="EMBL/GenBank/DDBJ databases">
        <title>Draft genome sequence data and analysis of a Fermenting Bacterium, Soehngenia longevitae strain 1933PT, isolated from petroleum reservoir in Azerbaijan.</title>
        <authorList>
            <person name="Grouzdev D.S."/>
            <person name="Bidzhieva S.K."/>
            <person name="Sokolova D.S."/>
            <person name="Tourova T.P."/>
            <person name="Poltaraus A.B."/>
            <person name="Nazina T.N."/>
        </authorList>
    </citation>
    <scope>NUCLEOTIDE SEQUENCE [LARGE SCALE GENOMIC DNA]</scope>
    <source>
        <strain evidence="7 8">1933P</strain>
    </source>
</reference>
<evidence type="ECO:0000256" key="2">
    <source>
        <dbReference type="ARBA" id="ARBA00022670"/>
    </source>
</evidence>
<dbReference type="Gene3D" id="2.30.30.40">
    <property type="entry name" value="SH3 Domains"/>
    <property type="match status" value="1"/>
</dbReference>
<evidence type="ECO:0000256" key="5">
    <source>
        <dbReference type="SAM" id="Phobius"/>
    </source>
</evidence>
<name>A0A4Z0D5N4_9FIRM</name>
<dbReference type="InterPro" id="IPR000064">
    <property type="entry name" value="NLP_P60_dom"/>
</dbReference>
<comment type="similarity">
    <text evidence="1">Belongs to the peptidase C40 family.</text>
</comment>
<dbReference type="PANTHER" id="PTHR47053">
    <property type="entry name" value="MUREIN DD-ENDOPEPTIDASE MEPH-RELATED"/>
    <property type="match status" value="1"/>
</dbReference>
<keyword evidence="3" id="KW-0378">Hydrolase</keyword>
<keyword evidence="2" id="KW-0645">Protease</keyword>
<evidence type="ECO:0000256" key="3">
    <source>
        <dbReference type="ARBA" id="ARBA00022801"/>
    </source>
</evidence>
<dbReference type="Gene3D" id="3.90.1720.10">
    <property type="entry name" value="endopeptidase domain like (from Nostoc punctiforme)"/>
    <property type="match status" value="1"/>
</dbReference>
<dbReference type="AlphaFoldDB" id="A0A4Z0D5N4"/>
<proteinExistence type="inferred from homology"/>
<dbReference type="GO" id="GO:0006508">
    <property type="term" value="P:proteolysis"/>
    <property type="evidence" value="ECO:0007669"/>
    <property type="project" value="UniProtKB-KW"/>
</dbReference>
<dbReference type="PROSITE" id="PS51935">
    <property type="entry name" value="NLPC_P60"/>
    <property type="match status" value="1"/>
</dbReference>
<organism evidence="7 8">
    <name type="scientific">Soehngenia longivitae</name>
    <dbReference type="NCBI Taxonomy" id="2562294"/>
    <lineage>
        <taxon>Bacteria</taxon>
        <taxon>Bacillati</taxon>
        <taxon>Bacillota</taxon>
        <taxon>Tissierellia</taxon>
        <taxon>Tissierellales</taxon>
        <taxon>Tissierellaceae</taxon>
        <taxon>Soehngenia</taxon>
    </lineage>
</organism>
<evidence type="ECO:0000313" key="8">
    <source>
        <dbReference type="Proteomes" id="UP000298381"/>
    </source>
</evidence>
<keyword evidence="4" id="KW-0788">Thiol protease</keyword>
<dbReference type="PANTHER" id="PTHR47053:SF1">
    <property type="entry name" value="MUREIN DD-ENDOPEPTIDASE MEPH-RELATED"/>
    <property type="match status" value="1"/>
</dbReference>
<dbReference type="OrthoDB" id="9808890at2"/>
<evidence type="ECO:0000256" key="1">
    <source>
        <dbReference type="ARBA" id="ARBA00007074"/>
    </source>
</evidence>
<comment type="caution">
    <text evidence="7">The sequence shown here is derived from an EMBL/GenBank/DDBJ whole genome shotgun (WGS) entry which is preliminary data.</text>
</comment>
<feature type="domain" description="NlpC/P60" evidence="6">
    <location>
        <begin position="221"/>
        <end position="344"/>
    </location>
</feature>
<keyword evidence="5" id="KW-1133">Transmembrane helix</keyword>
<keyword evidence="8" id="KW-1185">Reference proteome</keyword>
<gene>
    <name evidence="7" type="ORF">E4100_06105</name>
</gene>
<dbReference type="InterPro" id="IPR051202">
    <property type="entry name" value="Peptidase_C40"/>
</dbReference>
<dbReference type="SUPFAM" id="SSF54001">
    <property type="entry name" value="Cysteine proteinases"/>
    <property type="match status" value="1"/>
</dbReference>
<evidence type="ECO:0000259" key="6">
    <source>
        <dbReference type="PROSITE" id="PS51935"/>
    </source>
</evidence>
<accession>A0A4Z0D5N4</accession>
<dbReference type="InterPro" id="IPR038765">
    <property type="entry name" value="Papain-like_cys_pep_sf"/>
</dbReference>
<dbReference type="Pfam" id="PF00877">
    <property type="entry name" value="NLPC_P60"/>
    <property type="match status" value="1"/>
</dbReference>
<protein>
    <recommendedName>
        <fullName evidence="6">NlpC/P60 domain-containing protein</fullName>
    </recommendedName>
</protein>
<dbReference type="RefSeq" id="WP_135271144.1">
    <property type="nucleotide sequence ID" value="NZ_SRIB01000007.1"/>
</dbReference>
<dbReference type="GO" id="GO:0008234">
    <property type="term" value="F:cysteine-type peptidase activity"/>
    <property type="evidence" value="ECO:0007669"/>
    <property type="project" value="UniProtKB-KW"/>
</dbReference>
<dbReference type="Proteomes" id="UP000298381">
    <property type="component" value="Unassembled WGS sequence"/>
</dbReference>
<feature type="transmembrane region" description="Helical" evidence="5">
    <location>
        <begin position="5"/>
        <end position="22"/>
    </location>
</feature>
<keyword evidence="5" id="KW-0472">Membrane</keyword>
<keyword evidence="5" id="KW-0812">Transmembrane</keyword>